<keyword evidence="14" id="KW-1185">Reference proteome</keyword>
<keyword evidence="5 10" id="KW-0521">NADP</keyword>
<evidence type="ECO:0000256" key="5">
    <source>
        <dbReference type="ARBA" id="ARBA00022857"/>
    </source>
</evidence>
<keyword evidence="8 10" id="KW-0472">Membrane</keyword>
<organism evidence="13 14">
    <name type="scientific">Dendroctonus ponderosae</name>
    <name type="common">Mountain pine beetle</name>
    <dbReference type="NCBI Taxonomy" id="77166"/>
    <lineage>
        <taxon>Eukaryota</taxon>
        <taxon>Metazoa</taxon>
        <taxon>Ecdysozoa</taxon>
        <taxon>Arthropoda</taxon>
        <taxon>Hexapoda</taxon>
        <taxon>Insecta</taxon>
        <taxon>Pterygota</taxon>
        <taxon>Neoptera</taxon>
        <taxon>Endopterygota</taxon>
        <taxon>Coleoptera</taxon>
        <taxon>Polyphaga</taxon>
        <taxon>Cucujiformia</taxon>
        <taxon>Curculionidae</taxon>
        <taxon>Scolytinae</taxon>
        <taxon>Dendroctonus</taxon>
    </lineage>
</organism>
<keyword evidence="6 10" id="KW-1133">Transmembrane helix</keyword>
<dbReference type="SUPFAM" id="SSF51735">
    <property type="entry name" value="NAD(P)-binding Rossmann-fold domains"/>
    <property type="match status" value="1"/>
</dbReference>
<dbReference type="Pfam" id="PF07993">
    <property type="entry name" value="NAD_binding_4"/>
    <property type="match status" value="1"/>
</dbReference>
<dbReference type="Pfam" id="PF03015">
    <property type="entry name" value="Sterile"/>
    <property type="match status" value="1"/>
</dbReference>
<dbReference type="CDD" id="cd05236">
    <property type="entry name" value="FAR-N_SDR_e"/>
    <property type="match status" value="1"/>
</dbReference>
<keyword evidence="7 10" id="KW-0443">Lipid metabolism</keyword>
<dbReference type="Gene3D" id="3.40.50.720">
    <property type="entry name" value="NAD(P)-binding Rossmann-like Domain"/>
    <property type="match status" value="1"/>
</dbReference>
<feature type="transmembrane region" description="Helical" evidence="10">
    <location>
        <begin position="466"/>
        <end position="487"/>
    </location>
</feature>
<dbReference type="InterPro" id="IPR036291">
    <property type="entry name" value="NAD(P)-bd_dom_sf"/>
</dbReference>
<dbReference type="Proteomes" id="UP000019118">
    <property type="component" value="Unassembled WGS sequence"/>
</dbReference>
<name>A0AAR5Q7C7_DENPD</name>
<reference evidence="13" key="2">
    <citation type="submission" date="2024-08" db="UniProtKB">
        <authorList>
            <consortium name="EnsemblMetazoa"/>
        </authorList>
    </citation>
    <scope>IDENTIFICATION</scope>
</reference>
<sequence length="496" mass="57015">MAECNDRIGEIFKGKTVFLSGATGFLGKMLIEKLLRVTEVKTLYLLIRQKKGKSPKDRLQDIFNHVLFSTVKKTRPDCFKKCVVVTGDVLETELGLLENDRKTMVKEVEFIFHSAASTRFDDTLEYAIRMNTLGTKYMLNFAKQCQKLKLFAHISTAFAFPNEKVLHEKIYDPPADPQQIIEMTTASDPAAKIKLPEKNIMGNYPNTYSYSKALAEGLVNQQMETLPAIIVRPAVVIPTFKEPLPGYFNNLQSPMGLFVGAGKGVIRSVYMDSKTSANVIPADSCINVMLLAVWDYLTTKRQPVFNICVPREDLTVNWEQILDIGKDIVSNEIPFNVMLWCPGGIMTKSKMFHYIHVVLFQLIPAVFVDLLLICLGYKPVLISVNQRLLKGQDLLEYYTTRAWKFDMRYFMNLRKTMNDVEKRIYQVEAENIDIPEYLRGCMMYARRHILHETDEMMPAAKRNLKIFVAVDRILKASFFIVLFYYVYKLGQRLLNF</sequence>
<evidence type="ECO:0000256" key="6">
    <source>
        <dbReference type="ARBA" id="ARBA00022989"/>
    </source>
</evidence>
<evidence type="ECO:0000256" key="4">
    <source>
        <dbReference type="ARBA" id="ARBA00022692"/>
    </source>
</evidence>
<dbReference type="InterPro" id="IPR026055">
    <property type="entry name" value="FAR"/>
</dbReference>
<comment type="function">
    <text evidence="10">Catalyzes the reduction of fatty acyl-CoA to fatty alcohols.</text>
</comment>
<comment type="catalytic activity">
    <reaction evidence="9 10">
        <text>a long-chain fatty acyl-CoA + 2 NADPH + 2 H(+) = a long-chain primary fatty alcohol + 2 NADP(+) + CoA</text>
        <dbReference type="Rhea" id="RHEA:52716"/>
        <dbReference type="ChEBI" id="CHEBI:15378"/>
        <dbReference type="ChEBI" id="CHEBI:57287"/>
        <dbReference type="ChEBI" id="CHEBI:57783"/>
        <dbReference type="ChEBI" id="CHEBI:58349"/>
        <dbReference type="ChEBI" id="CHEBI:77396"/>
        <dbReference type="ChEBI" id="CHEBI:83139"/>
        <dbReference type="EC" id="1.2.1.84"/>
    </reaction>
</comment>
<evidence type="ECO:0000259" key="11">
    <source>
        <dbReference type="Pfam" id="PF03015"/>
    </source>
</evidence>
<evidence type="ECO:0000256" key="9">
    <source>
        <dbReference type="ARBA" id="ARBA00052530"/>
    </source>
</evidence>
<dbReference type="InterPro" id="IPR013120">
    <property type="entry name" value="FAR_NAD-bd"/>
</dbReference>
<evidence type="ECO:0000313" key="13">
    <source>
        <dbReference type="EnsemblMetazoa" id="XP_019769143.1"/>
    </source>
</evidence>
<evidence type="ECO:0000256" key="1">
    <source>
        <dbReference type="ARBA" id="ARBA00004141"/>
    </source>
</evidence>
<feature type="domain" description="Thioester reductase (TE)" evidence="12">
    <location>
        <begin position="19"/>
        <end position="289"/>
    </location>
</feature>
<keyword evidence="10" id="KW-0560">Oxidoreductase</keyword>
<evidence type="ECO:0000256" key="3">
    <source>
        <dbReference type="ARBA" id="ARBA00022516"/>
    </source>
</evidence>
<dbReference type="PANTHER" id="PTHR11011:SF61">
    <property type="entry name" value="FATTY ACYL-COA REDUCTASE"/>
    <property type="match status" value="1"/>
</dbReference>
<dbReference type="InterPro" id="IPR033640">
    <property type="entry name" value="FAR_C"/>
</dbReference>
<dbReference type="PANTHER" id="PTHR11011">
    <property type="entry name" value="MALE STERILITY PROTEIN 2-RELATED"/>
    <property type="match status" value="1"/>
</dbReference>
<evidence type="ECO:0000313" key="14">
    <source>
        <dbReference type="Proteomes" id="UP000019118"/>
    </source>
</evidence>
<dbReference type="GO" id="GO:0005777">
    <property type="term" value="C:peroxisome"/>
    <property type="evidence" value="ECO:0007669"/>
    <property type="project" value="TreeGrafter"/>
</dbReference>
<accession>A0AAR5Q7C7</accession>
<evidence type="ECO:0000256" key="7">
    <source>
        <dbReference type="ARBA" id="ARBA00023098"/>
    </source>
</evidence>
<feature type="domain" description="Fatty acyl-CoA reductase C-terminal" evidence="11">
    <location>
        <begin position="360"/>
        <end position="452"/>
    </location>
</feature>
<dbReference type="FunFam" id="3.40.50.720:FF:000143">
    <property type="entry name" value="Fatty acyl-CoA reductase"/>
    <property type="match status" value="1"/>
</dbReference>
<dbReference type="GO" id="GO:0016020">
    <property type="term" value="C:membrane"/>
    <property type="evidence" value="ECO:0007669"/>
    <property type="project" value="UniProtKB-SubCell"/>
</dbReference>
<dbReference type="KEGG" id="dpa:109543738"/>
<evidence type="ECO:0000256" key="2">
    <source>
        <dbReference type="ARBA" id="ARBA00005928"/>
    </source>
</evidence>
<dbReference type="GO" id="GO:0080019">
    <property type="term" value="F:alcohol-forming very long-chain fatty acyl-CoA reductase activity"/>
    <property type="evidence" value="ECO:0007669"/>
    <property type="project" value="InterPro"/>
</dbReference>
<dbReference type="EnsemblMetazoa" id="XM_019913584.1">
    <property type="protein sequence ID" value="XP_019769143.1"/>
    <property type="gene ID" value="LOC109543738"/>
</dbReference>
<proteinExistence type="inferred from homology"/>
<comment type="similarity">
    <text evidence="2 10">Belongs to the fatty acyl-CoA reductase family.</text>
</comment>
<evidence type="ECO:0000256" key="8">
    <source>
        <dbReference type="ARBA" id="ARBA00023136"/>
    </source>
</evidence>
<comment type="subcellular location">
    <subcellularLocation>
        <location evidence="1">Membrane</location>
        <topology evidence="1">Multi-pass membrane protein</topology>
    </subcellularLocation>
</comment>
<feature type="transmembrane region" description="Helical" evidence="10">
    <location>
        <begin position="351"/>
        <end position="377"/>
    </location>
</feature>
<dbReference type="GO" id="GO:0035336">
    <property type="term" value="P:long-chain fatty-acyl-CoA metabolic process"/>
    <property type="evidence" value="ECO:0007669"/>
    <property type="project" value="TreeGrafter"/>
</dbReference>
<protein>
    <recommendedName>
        <fullName evidence="10">Fatty acyl-CoA reductase</fullName>
        <ecNumber evidence="10">1.2.1.84</ecNumber>
    </recommendedName>
</protein>
<dbReference type="EC" id="1.2.1.84" evidence="10"/>
<evidence type="ECO:0000259" key="12">
    <source>
        <dbReference type="Pfam" id="PF07993"/>
    </source>
</evidence>
<dbReference type="GO" id="GO:0102965">
    <property type="term" value="F:alcohol-forming long-chain fatty acyl-CoA reductase activity"/>
    <property type="evidence" value="ECO:0007669"/>
    <property type="project" value="UniProtKB-EC"/>
</dbReference>
<dbReference type="AlphaFoldDB" id="A0AAR5Q7C7"/>
<evidence type="ECO:0000256" key="10">
    <source>
        <dbReference type="RuleBase" id="RU363097"/>
    </source>
</evidence>
<keyword evidence="4 10" id="KW-0812">Transmembrane</keyword>
<dbReference type="CDD" id="cd09071">
    <property type="entry name" value="FAR_C"/>
    <property type="match status" value="1"/>
</dbReference>
<dbReference type="GeneID" id="109543738"/>
<keyword evidence="3 10" id="KW-0444">Lipid biosynthesis</keyword>
<reference evidence="14" key="1">
    <citation type="journal article" date="2013" name="Genome Biol.">
        <title>Draft genome of the mountain pine beetle, Dendroctonus ponderosae Hopkins, a major forest pest.</title>
        <authorList>
            <person name="Keeling C.I."/>
            <person name="Yuen M.M."/>
            <person name="Liao N.Y."/>
            <person name="Docking T.R."/>
            <person name="Chan S.K."/>
            <person name="Taylor G.A."/>
            <person name="Palmquist D.L."/>
            <person name="Jackman S.D."/>
            <person name="Nguyen A."/>
            <person name="Li M."/>
            <person name="Henderson H."/>
            <person name="Janes J.K."/>
            <person name="Zhao Y."/>
            <person name="Pandoh P."/>
            <person name="Moore R."/>
            <person name="Sperling F.A."/>
            <person name="Huber D.P."/>
            <person name="Birol I."/>
            <person name="Jones S.J."/>
            <person name="Bohlmann J."/>
        </authorList>
    </citation>
    <scope>NUCLEOTIDE SEQUENCE</scope>
</reference>